<evidence type="ECO:0000256" key="6">
    <source>
        <dbReference type="ARBA" id="ARBA00022741"/>
    </source>
</evidence>
<dbReference type="InterPro" id="IPR002110">
    <property type="entry name" value="Ankyrin_rpt"/>
</dbReference>
<keyword evidence="14" id="KW-0727">SH2 domain</keyword>
<evidence type="ECO:0000256" key="2">
    <source>
        <dbReference type="ARBA" id="ARBA00022483"/>
    </source>
</evidence>
<feature type="repeat" description="ANK" evidence="13">
    <location>
        <begin position="243"/>
        <end position="275"/>
    </location>
</feature>
<dbReference type="GO" id="GO:0007165">
    <property type="term" value="P:signal transduction"/>
    <property type="evidence" value="ECO:0007669"/>
    <property type="project" value="UniProtKB-ARBA"/>
</dbReference>
<feature type="repeat" description="ANK" evidence="13">
    <location>
        <begin position="209"/>
        <end position="241"/>
    </location>
</feature>
<keyword evidence="10 16" id="KW-0829">Tyrosine-protein kinase</keyword>
<dbReference type="GO" id="GO:0006887">
    <property type="term" value="P:exocytosis"/>
    <property type="evidence" value="ECO:0007669"/>
    <property type="project" value="UniProtKB-KW"/>
</dbReference>
<evidence type="ECO:0000313" key="20">
    <source>
        <dbReference type="Proteomes" id="UP000694867"/>
    </source>
</evidence>
<keyword evidence="5 16" id="KW-0808">Transferase</keyword>
<dbReference type="CTD" id="44353"/>
<dbReference type="InterPro" id="IPR011009">
    <property type="entry name" value="Kinase-like_dom_sf"/>
</dbReference>
<dbReference type="PROSITE" id="PS50088">
    <property type="entry name" value="ANK_REPEAT"/>
    <property type="match status" value="3"/>
</dbReference>
<comment type="similarity">
    <text evidence="16">Belongs to the protein kinase superfamily. Tyr protein kinase family.</text>
</comment>
<evidence type="ECO:0000256" key="17">
    <source>
        <dbReference type="SAM" id="MobiDB-lite"/>
    </source>
</evidence>
<dbReference type="InterPro" id="IPR036860">
    <property type="entry name" value="SH2_dom_sf"/>
</dbReference>
<evidence type="ECO:0000313" key="21">
    <source>
        <dbReference type="RefSeq" id="XP_003748451.1"/>
    </source>
</evidence>
<organism evidence="20 21">
    <name type="scientific">Galendromus occidentalis</name>
    <name type="common">western predatory mite</name>
    <dbReference type="NCBI Taxonomy" id="34638"/>
    <lineage>
        <taxon>Eukaryota</taxon>
        <taxon>Metazoa</taxon>
        <taxon>Ecdysozoa</taxon>
        <taxon>Arthropoda</taxon>
        <taxon>Chelicerata</taxon>
        <taxon>Arachnida</taxon>
        <taxon>Acari</taxon>
        <taxon>Parasitiformes</taxon>
        <taxon>Mesostigmata</taxon>
        <taxon>Gamasina</taxon>
        <taxon>Phytoseioidea</taxon>
        <taxon>Phytoseiidae</taxon>
        <taxon>Typhlodrominae</taxon>
        <taxon>Galendromus</taxon>
    </lineage>
</organism>
<dbReference type="RefSeq" id="XP_003748451.1">
    <property type="nucleotide sequence ID" value="XM_003748403.1"/>
</dbReference>
<keyword evidence="9" id="KW-0638">Presynaptic neurotoxin</keyword>
<dbReference type="GO" id="GO:0002009">
    <property type="term" value="P:morphogenesis of an epithelium"/>
    <property type="evidence" value="ECO:0007669"/>
    <property type="project" value="UniProtKB-ARBA"/>
</dbReference>
<keyword evidence="3" id="KW-1052">Target cell membrane</keyword>
<keyword evidence="9" id="KW-0528">Neurotoxin</keyword>
<gene>
    <name evidence="21" type="primary">LOC100908049</name>
</gene>
<dbReference type="PROSITE" id="PS00107">
    <property type="entry name" value="PROTEIN_KINASE_ATP"/>
    <property type="match status" value="1"/>
</dbReference>
<dbReference type="SMART" id="SM00248">
    <property type="entry name" value="ANK"/>
    <property type="match status" value="4"/>
</dbReference>
<evidence type="ECO:0000256" key="1">
    <source>
        <dbReference type="ARBA" id="ARBA00004175"/>
    </source>
</evidence>
<evidence type="ECO:0000256" key="9">
    <source>
        <dbReference type="ARBA" id="ARBA00023028"/>
    </source>
</evidence>
<keyword evidence="2" id="KW-0268">Exocytosis</keyword>
<keyword evidence="20" id="KW-1185">Reference proteome</keyword>
<keyword evidence="13" id="KW-0040">ANK repeat</keyword>
<keyword evidence="7 16" id="KW-0418">Kinase</keyword>
<dbReference type="InterPro" id="IPR017441">
    <property type="entry name" value="Protein_kinase_ATP_BS"/>
</dbReference>
<comment type="catalytic activity">
    <reaction evidence="12 16">
        <text>L-tyrosyl-[protein] + ATP = O-phospho-L-tyrosyl-[protein] + ADP + H(+)</text>
        <dbReference type="Rhea" id="RHEA:10596"/>
        <dbReference type="Rhea" id="RHEA-COMP:10136"/>
        <dbReference type="Rhea" id="RHEA-COMP:20101"/>
        <dbReference type="ChEBI" id="CHEBI:15378"/>
        <dbReference type="ChEBI" id="CHEBI:30616"/>
        <dbReference type="ChEBI" id="CHEBI:46858"/>
        <dbReference type="ChEBI" id="CHEBI:61978"/>
        <dbReference type="ChEBI" id="CHEBI:456216"/>
        <dbReference type="EC" id="2.7.10.2"/>
    </reaction>
</comment>
<evidence type="ECO:0000256" key="12">
    <source>
        <dbReference type="ARBA" id="ARBA00051245"/>
    </source>
</evidence>
<dbReference type="GO" id="GO:0044218">
    <property type="term" value="C:other organism cell membrane"/>
    <property type="evidence" value="ECO:0007669"/>
    <property type="project" value="UniProtKB-KW"/>
</dbReference>
<dbReference type="InterPro" id="IPR050198">
    <property type="entry name" value="Non-receptor_tyrosine_kinases"/>
</dbReference>
<dbReference type="InterPro" id="IPR008266">
    <property type="entry name" value="Tyr_kinase_AS"/>
</dbReference>
<dbReference type="InterPro" id="IPR020635">
    <property type="entry name" value="Tyr_kinase_cat_dom"/>
</dbReference>
<evidence type="ECO:0000256" key="4">
    <source>
        <dbReference type="ARBA" id="ARBA00022553"/>
    </source>
</evidence>
<feature type="domain" description="SH2" evidence="18">
    <location>
        <begin position="311"/>
        <end position="402"/>
    </location>
</feature>
<evidence type="ECO:0000256" key="5">
    <source>
        <dbReference type="ARBA" id="ARBA00022679"/>
    </source>
</evidence>
<keyword evidence="11" id="KW-1053">Target membrane</keyword>
<evidence type="ECO:0000256" key="8">
    <source>
        <dbReference type="ARBA" id="ARBA00022840"/>
    </source>
</evidence>
<evidence type="ECO:0000256" key="16">
    <source>
        <dbReference type="RuleBase" id="RU362096"/>
    </source>
</evidence>
<dbReference type="Pfam" id="PF00023">
    <property type="entry name" value="Ank"/>
    <property type="match status" value="1"/>
</dbReference>
<evidence type="ECO:0000256" key="7">
    <source>
        <dbReference type="ARBA" id="ARBA00022777"/>
    </source>
</evidence>
<keyword evidence="8 15" id="KW-0067">ATP-binding</keyword>
<accession>A0AAJ6W0K1</accession>
<dbReference type="PRINTS" id="PR00109">
    <property type="entry name" value="TYRKINASE"/>
</dbReference>
<evidence type="ECO:0000259" key="18">
    <source>
        <dbReference type="PROSITE" id="PS50001"/>
    </source>
</evidence>
<dbReference type="SMART" id="SM00219">
    <property type="entry name" value="TyrKc"/>
    <property type="match status" value="1"/>
</dbReference>
<feature type="binding site" evidence="15">
    <location>
        <position position="472"/>
    </location>
    <ligand>
        <name>ATP</name>
        <dbReference type="ChEBI" id="CHEBI:30616"/>
    </ligand>
</feature>
<dbReference type="Proteomes" id="UP000694867">
    <property type="component" value="Unplaced"/>
</dbReference>
<evidence type="ECO:0000256" key="13">
    <source>
        <dbReference type="PROSITE-ProRule" id="PRU00023"/>
    </source>
</evidence>
<dbReference type="Gene3D" id="1.25.40.20">
    <property type="entry name" value="Ankyrin repeat-containing domain"/>
    <property type="match status" value="2"/>
</dbReference>
<dbReference type="FunFam" id="1.10.510.10:FF:000027">
    <property type="entry name" value="Receptor protein-tyrosine kinase"/>
    <property type="match status" value="1"/>
</dbReference>
<dbReference type="Pfam" id="PF00017">
    <property type="entry name" value="SH2"/>
    <property type="match status" value="2"/>
</dbReference>
<reference evidence="21" key="1">
    <citation type="submission" date="2025-08" db="UniProtKB">
        <authorList>
            <consortium name="RefSeq"/>
        </authorList>
    </citation>
    <scope>IDENTIFICATION</scope>
</reference>
<protein>
    <recommendedName>
        <fullName evidence="16">Tyrosine-protein kinase</fullName>
        <ecNumber evidence="16">2.7.10.2</ecNumber>
    </recommendedName>
</protein>
<dbReference type="Gene3D" id="3.30.505.10">
    <property type="entry name" value="SH2 domain"/>
    <property type="match status" value="2"/>
</dbReference>
<dbReference type="InterPro" id="IPR001245">
    <property type="entry name" value="Ser-Thr/Tyr_kinase_cat_dom"/>
</dbReference>
<proteinExistence type="inferred from homology"/>
<keyword evidence="9" id="KW-0800">Toxin</keyword>
<sequence length="711" mass="79442">MGEIGQASLPSSPETERGPPMRSFSTGPRSIDESCHWYHGKICRQEAEEILREAGGRDGLYLVRQSTSCEGDYVLSVVHNGCVAHYQIRRNGDDAFFSVGDQGVVIHGLEELIRYYEDGRGLVSPLTEMCKGQPPPHDVRRHGRTNLLHRAISRGDFDIVSRMLESDYNIDAKNQDGQTALHLASLSGREDIVLALLEVGASTHCVDGSGHTPLHYACREGHLKCVDYLLDHGASTTIPALGSRWVAMHFAAYKGDMAIVKLLLDSGAASRPRSADRLLPEDLVPRDAPELEEFLSSRKDPAESRLHREDWFHGDLSREEACARLRLASSGSFLFRTSRKADNSSKLVLSMAHDGYVYHFELLRQESYYFIDDGPLLDGLEALILHYSKHKDGLPCALTNPVQPVVSPVIRVNPWRQVTPPLPAIPGGHFGIASLIPTEQLKLREPIGEGEFGSVLKGIWSRRDGTTVVAVKTLREEHSTQEKRAGFVREVEMMLKLNHDCIVKLLGVCLGPPLMMVQELVPLGSLSNYLKSKADSIDLDLDFPRWSRQIAEGMSYLESQQLVHRDLAARNILLASRMQAKISDFGLSRALQVGNDYYKATTGGKWPLRWYAPESINYGSFSTASDVWSYGVTLWEMYTFGRESPYANKTGLEVLQFVERGGRLCRPPACPEWCYEIMLGCWSLQPAERPSFRTMAQKFRENITSSNVVIV</sequence>
<dbReference type="Pfam" id="PF12796">
    <property type="entry name" value="Ank_2"/>
    <property type="match status" value="1"/>
</dbReference>
<dbReference type="SUPFAM" id="SSF55550">
    <property type="entry name" value="SH2 domain"/>
    <property type="match status" value="2"/>
</dbReference>
<dbReference type="InterPro" id="IPR036770">
    <property type="entry name" value="Ankyrin_rpt-contain_sf"/>
</dbReference>
<dbReference type="SUPFAM" id="SSF48403">
    <property type="entry name" value="Ankyrin repeat"/>
    <property type="match status" value="1"/>
</dbReference>
<dbReference type="GO" id="GO:0071944">
    <property type="term" value="C:cell periphery"/>
    <property type="evidence" value="ECO:0007669"/>
    <property type="project" value="UniProtKB-ARBA"/>
</dbReference>
<evidence type="ECO:0000256" key="10">
    <source>
        <dbReference type="ARBA" id="ARBA00023137"/>
    </source>
</evidence>
<dbReference type="PROSITE" id="PS50297">
    <property type="entry name" value="ANK_REP_REGION"/>
    <property type="match status" value="3"/>
</dbReference>
<dbReference type="GeneID" id="100908049"/>
<evidence type="ECO:0000256" key="11">
    <source>
        <dbReference type="ARBA" id="ARBA00023298"/>
    </source>
</evidence>
<name>A0AAJ6W0K1_9ACAR</name>
<feature type="domain" description="Protein kinase" evidence="19">
    <location>
        <begin position="441"/>
        <end position="703"/>
    </location>
</feature>
<dbReference type="InterPro" id="IPR000719">
    <property type="entry name" value="Prot_kinase_dom"/>
</dbReference>
<dbReference type="SUPFAM" id="SSF56112">
    <property type="entry name" value="Protein kinase-like (PK-like)"/>
    <property type="match status" value="1"/>
</dbReference>
<evidence type="ECO:0000256" key="14">
    <source>
        <dbReference type="PROSITE-ProRule" id="PRU00191"/>
    </source>
</evidence>
<dbReference type="Pfam" id="PF07714">
    <property type="entry name" value="PK_Tyr_Ser-Thr"/>
    <property type="match status" value="1"/>
</dbReference>
<dbReference type="GO" id="GO:0044231">
    <property type="term" value="C:host cell presynaptic membrane"/>
    <property type="evidence" value="ECO:0007669"/>
    <property type="project" value="UniProtKB-KW"/>
</dbReference>
<keyword evidence="3" id="KW-0472">Membrane</keyword>
<dbReference type="PROSITE" id="PS00109">
    <property type="entry name" value="PROTEIN_KINASE_TYR"/>
    <property type="match status" value="1"/>
</dbReference>
<evidence type="ECO:0000259" key="19">
    <source>
        <dbReference type="PROSITE" id="PS50011"/>
    </source>
</evidence>
<evidence type="ECO:0000256" key="15">
    <source>
        <dbReference type="PROSITE-ProRule" id="PRU10141"/>
    </source>
</evidence>
<feature type="repeat" description="ANK" evidence="13">
    <location>
        <begin position="176"/>
        <end position="208"/>
    </location>
</feature>
<dbReference type="GO" id="GO:0004715">
    <property type="term" value="F:non-membrane spanning protein tyrosine kinase activity"/>
    <property type="evidence" value="ECO:0007669"/>
    <property type="project" value="UniProtKB-EC"/>
</dbReference>
<dbReference type="SMART" id="SM00252">
    <property type="entry name" value="SH2"/>
    <property type="match status" value="2"/>
</dbReference>
<comment type="subcellular location">
    <subcellularLocation>
        <location evidence="1">Target cell membrane</location>
    </subcellularLocation>
</comment>
<keyword evidence="6 15" id="KW-0547">Nucleotide-binding</keyword>
<dbReference type="InterPro" id="IPR000980">
    <property type="entry name" value="SH2"/>
</dbReference>
<keyword evidence="4" id="KW-0597">Phosphoprotein</keyword>
<evidence type="ECO:0000256" key="3">
    <source>
        <dbReference type="ARBA" id="ARBA00022537"/>
    </source>
</evidence>
<dbReference type="PROSITE" id="PS50001">
    <property type="entry name" value="SH2"/>
    <property type="match status" value="2"/>
</dbReference>
<dbReference type="PRINTS" id="PR00401">
    <property type="entry name" value="SH2DOMAIN"/>
</dbReference>
<dbReference type="KEGG" id="goe:100908049"/>
<dbReference type="EC" id="2.7.10.2" evidence="16"/>
<feature type="region of interest" description="Disordered" evidence="17">
    <location>
        <begin position="1"/>
        <end position="28"/>
    </location>
</feature>
<dbReference type="PRINTS" id="PR01415">
    <property type="entry name" value="ANKYRIN"/>
</dbReference>
<dbReference type="Gene3D" id="1.10.510.10">
    <property type="entry name" value="Transferase(Phosphotransferase) domain 1"/>
    <property type="match status" value="1"/>
</dbReference>
<dbReference type="GO" id="GO:0005524">
    <property type="term" value="F:ATP binding"/>
    <property type="evidence" value="ECO:0007669"/>
    <property type="project" value="UniProtKB-UniRule"/>
</dbReference>
<dbReference type="AlphaFoldDB" id="A0AAJ6W0K1"/>
<dbReference type="Gene3D" id="3.30.200.20">
    <property type="entry name" value="Phosphorylase Kinase, domain 1"/>
    <property type="match status" value="1"/>
</dbReference>
<dbReference type="PROSITE" id="PS50011">
    <property type="entry name" value="PROTEIN_KINASE_DOM"/>
    <property type="match status" value="1"/>
</dbReference>
<dbReference type="PANTHER" id="PTHR24418">
    <property type="entry name" value="TYROSINE-PROTEIN KINASE"/>
    <property type="match status" value="1"/>
</dbReference>
<feature type="domain" description="SH2" evidence="18">
    <location>
        <begin position="37"/>
        <end position="118"/>
    </location>
</feature>